<proteinExistence type="predicted"/>
<accession>A0A4Z2IUV7</accession>
<evidence type="ECO:0000256" key="1">
    <source>
        <dbReference type="SAM" id="MobiDB-lite"/>
    </source>
</evidence>
<reference evidence="3 4" key="1">
    <citation type="submission" date="2019-03" db="EMBL/GenBank/DDBJ databases">
        <title>First draft genome of Liparis tanakae, snailfish: a comprehensive survey of snailfish specific genes.</title>
        <authorList>
            <person name="Kim W."/>
            <person name="Song I."/>
            <person name="Jeong J.-H."/>
            <person name="Kim D."/>
            <person name="Kim S."/>
            <person name="Ryu S."/>
            <person name="Song J.Y."/>
            <person name="Lee S.K."/>
        </authorList>
    </citation>
    <scope>NUCLEOTIDE SEQUENCE [LARGE SCALE GENOMIC DNA]</scope>
    <source>
        <tissue evidence="3">Muscle</tissue>
    </source>
</reference>
<keyword evidence="2" id="KW-1133">Transmembrane helix</keyword>
<keyword evidence="2" id="KW-0472">Membrane</keyword>
<sequence length="446" mass="48616">MADWYRTPKVRHMKLPFCFRATKGYGAVVKETIRGVVAAAAHRVSAVSVVVRLTLFVKVGGRGLEKEREGTGLPLALALWDSNELNEATFKIWQDYATLRGFTTIGATPIRTKAQLPFHSRVSSELMPSRLTPTNRLLSIRPVSWPLSRLCHRDSPSTSERGDSNDGFSLRALTQAPTPALYLGVSGLIPFLSVPVLMAATQSFYPELAYAQVVYGASIVSFLGGARWGFAIPAGSPAQPDWMNLGNSVVPSLLAWLALLCRDNIAEGALLVIMGLGLSLHYDLTLLPGYPSWFKAMRTLLTLVATFSLFWDDSSADMDVHNLNIADYQSTASPPSQRLVIMLPTSVQISTESTVTGAEKSRLAARPPTAYSSPFTADTDTPARAVDIGANSTHFSCRKTSTVVRRPLGQRHDRQLRIKRSHFTSSGLYFSTVSRAPSASFQPPTA</sequence>
<evidence type="ECO:0000313" key="4">
    <source>
        <dbReference type="Proteomes" id="UP000314294"/>
    </source>
</evidence>
<dbReference type="PANTHER" id="PTHR15887:SF1">
    <property type="entry name" value="TRANSMEMBRANE PROTEIN 69"/>
    <property type="match status" value="1"/>
</dbReference>
<dbReference type="Pfam" id="PF11911">
    <property type="entry name" value="DUF3429"/>
    <property type="match status" value="1"/>
</dbReference>
<protein>
    <submittedName>
        <fullName evidence="3">Transmembrane protein 69</fullName>
    </submittedName>
</protein>
<feature type="transmembrane region" description="Helical" evidence="2">
    <location>
        <begin position="268"/>
        <end position="287"/>
    </location>
</feature>
<keyword evidence="2 3" id="KW-0812">Transmembrane</keyword>
<dbReference type="Proteomes" id="UP000314294">
    <property type="component" value="Unassembled WGS sequence"/>
</dbReference>
<feature type="region of interest" description="Disordered" evidence="1">
    <location>
        <begin position="358"/>
        <end position="378"/>
    </location>
</feature>
<dbReference type="PANTHER" id="PTHR15887">
    <property type="entry name" value="TRANSMEMBRANE PROTEIN 69"/>
    <property type="match status" value="1"/>
</dbReference>
<feature type="transmembrane region" description="Helical" evidence="2">
    <location>
        <begin position="242"/>
        <end position="261"/>
    </location>
</feature>
<dbReference type="OrthoDB" id="194289at2759"/>
<organism evidence="3 4">
    <name type="scientific">Liparis tanakae</name>
    <name type="common">Tanaka's snailfish</name>
    <dbReference type="NCBI Taxonomy" id="230148"/>
    <lineage>
        <taxon>Eukaryota</taxon>
        <taxon>Metazoa</taxon>
        <taxon>Chordata</taxon>
        <taxon>Craniata</taxon>
        <taxon>Vertebrata</taxon>
        <taxon>Euteleostomi</taxon>
        <taxon>Actinopterygii</taxon>
        <taxon>Neopterygii</taxon>
        <taxon>Teleostei</taxon>
        <taxon>Neoteleostei</taxon>
        <taxon>Acanthomorphata</taxon>
        <taxon>Eupercaria</taxon>
        <taxon>Perciformes</taxon>
        <taxon>Cottioidei</taxon>
        <taxon>Cottales</taxon>
        <taxon>Liparidae</taxon>
        <taxon>Liparis</taxon>
    </lineage>
</organism>
<dbReference type="EMBL" id="SRLO01000046">
    <property type="protein sequence ID" value="TNN81527.1"/>
    <property type="molecule type" value="Genomic_DNA"/>
</dbReference>
<keyword evidence="4" id="KW-1185">Reference proteome</keyword>
<dbReference type="InterPro" id="IPR021836">
    <property type="entry name" value="DUF3429"/>
</dbReference>
<comment type="caution">
    <text evidence="3">The sequence shown here is derived from an EMBL/GenBank/DDBJ whole genome shotgun (WGS) entry which is preliminary data.</text>
</comment>
<feature type="transmembrane region" description="Helical" evidence="2">
    <location>
        <begin position="180"/>
        <end position="201"/>
    </location>
</feature>
<feature type="transmembrane region" description="Helical" evidence="2">
    <location>
        <begin position="208"/>
        <end position="230"/>
    </location>
</feature>
<dbReference type="AlphaFoldDB" id="A0A4Z2IUV7"/>
<evidence type="ECO:0000313" key="3">
    <source>
        <dbReference type="EMBL" id="TNN81527.1"/>
    </source>
</evidence>
<evidence type="ECO:0000256" key="2">
    <source>
        <dbReference type="SAM" id="Phobius"/>
    </source>
</evidence>
<gene>
    <name evidence="3" type="primary">tmem69_0</name>
    <name evidence="3" type="ORF">EYF80_008299</name>
</gene>
<name>A0A4Z2IUV7_9TELE</name>